<dbReference type="Pfam" id="PF00107">
    <property type="entry name" value="ADH_zinc_N"/>
    <property type="match status" value="1"/>
</dbReference>
<dbReference type="SUPFAM" id="SSF50129">
    <property type="entry name" value="GroES-like"/>
    <property type="match status" value="1"/>
</dbReference>
<proteinExistence type="inferred from homology"/>
<dbReference type="InterPro" id="IPR013154">
    <property type="entry name" value="ADH-like_N"/>
</dbReference>
<dbReference type="PANTHER" id="PTHR45348:SF2">
    <property type="entry name" value="ZINC-TYPE ALCOHOL DEHYDROGENASE-LIKE PROTEIN C2E1P3.01"/>
    <property type="match status" value="1"/>
</dbReference>
<dbReference type="InterPro" id="IPR011032">
    <property type="entry name" value="GroES-like_sf"/>
</dbReference>
<dbReference type="CDD" id="cd08249">
    <property type="entry name" value="enoyl_reductase_like"/>
    <property type="match status" value="1"/>
</dbReference>
<evidence type="ECO:0000259" key="4">
    <source>
        <dbReference type="SMART" id="SM00829"/>
    </source>
</evidence>
<dbReference type="OrthoDB" id="10257049at2759"/>
<comment type="subunit">
    <text evidence="2">Monomer.</text>
</comment>
<evidence type="ECO:0000313" key="6">
    <source>
        <dbReference type="Proteomes" id="UP000799640"/>
    </source>
</evidence>
<dbReference type="Pfam" id="PF08240">
    <property type="entry name" value="ADH_N"/>
    <property type="match status" value="1"/>
</dbReference>
<dbReference type="Proteomes" id="UP000799640">
    <property type="component" value="Unassembled WGS sequence"/>
</dbReference>
<evidence type="ECO:0000313" key="5">
    <source>
        <dbReference type="EMBL" id="KAF2400583.1"/>
    </source>
</evidence>
<dbReference type="Gene3D" id="3.90.180.10">
    <property type="entry name" value="Medium-chain alcohol dehydrogenases, catalytic domain"/>
    <property type="match status" value="1"/>
</dbReference>
<keyword evidence="6" id="KW-1185">Reference proteome</keyword>
<dbReference type="SUPFAM" id="SSF51735">
    <property type="entry name" value="NAD(P)-binding Rossmann-fold domains"/>
    <property type="match status" value="1"/>
</dbReference>
<dbReference type="InterPro" id="IPR013149">
    <property type="entry name" value="ADH-like_C"/>
</dbReference>
<dbReference type="EMBL" id="ML996694">
    <property type="protein sequence ID" value="KAF2400583.1"/>
    <property type="molecule type" value="Genomic_DNA"/>
</dbReference>
<gene>
    <name evidence="5" type="ORF">EJ06DRAFT_556131</name>
</gene>
<evidence type="ECO:0000256" key="1">
    <source>
        <dbReference type="ARBA" id="ARBA00008072"/>
    </source>
</evidence>
<evidence type="ECO:0000256" key="2">
    <source>
        <dbReference type="ARBA" id="ARBA00011245"/>
    </source>
</evidence>
<comment type="similarity">
    <text evidence="1">Belongs to the zinc-containing alcohol dehydrogenase family.</text>
</comment>
<dbReference type="PANTHER" id="PTHR45348">
    <property type="entry name" value="HYPOTHETICAL OXIDOREDUCTASE (EUROFUNG)"/>
    <property type="match status" value="1"/>
</dbReference>
<organism evidence="5 6">
    <name type="scientific">Trichodelitschia bisporula</name>
    <dbReference type="NCBI Taxonomy" id="703511"/>
    <lineage>
        <taxon>Eukaryota</taxon>
        <taxon>Fungi</taxon>
        <taxon>Dikarya</taxon>
        <taxon>Ascomycota</taxon>
        <taxon>Pezizomycotina</taxon>
        <taxon>Dothideomycetes</taxon>
        <taxon>Dothideomycetes incertae sedis</taxon>
        <taxon>Phaeotrichales</taxon>
        <taxon>Phaeotrichaceae</taxon>
        <taxon>Trichodelitschia</taxon>
    </lineage>
</organism>
<dbReference type="Gene3D" id="3.40.50.720">
    <property type="entry name" value="NAD(P)-binding Rossmann-like Domain"/>
    <property type="match status" value="1"/>
</dbReference>
<evidence type="ECO:0000256" key="3">
    <source>
        <dbReference type="ARBA" id="ARBA00023002"/>
    </source>
</evidence>
<dbReference type="InterPro" id="IPR020843">
    <property type="entry name" value="ER"/>
</dbReference>
<feature type="domain" description="Enoyl reductase (ER)" evidence="4">
    <location>
        <begin position="78"/>
        <end position="406"/>
    </location>
</feature>
<reference evidence="5" key="1">
    <citation type="journal article" date="2020" name="Stud. Mycol.">
        <title>101 Dothideomycetes genomes: a test case for predicting lifestyles and emergence of pathogens.</title>
        <authorList>
            <person name="Haridas S."/>
            <person name="Albert R."/>
            <person name="Binder M."/>
            <person name="Bloem J."/>
            <person name="Labutti K."/>
            <person name="Salamov A."/>
            <person name="Andreopoulos B."/>
            <person name="Baker S."/>
            <person name="Barry K."/>
            <person name="Bills G."/>
            <person name="Bluhm B."/>
            <person name="Cannon C."/>
            <person name="Castanera R."/>
            <person name="Culley D."/>
            <person name="Daum C."/>
            <person name="Ezra D."/>
            <person name="Gonzalez J."/>
            <person name="Henrissat B."/>
            <person name="Kuo A."/>
            <person name="Liang C."/>
            <person name="Lipzen A."/>
            <person name="Lutzoni F."/>
            <person name="Magnuson J."/>
            <person name="Mondo S."/>
            <person name="Nolan M."/>
            <person name="Ohm R."/>
            <person name="Pangilinan J."/>
            <person name="Park H.-J."/>
            <person name="Ramirez L."/>
            <person name="Alfaro M."/>
            <person name="Sun H."/>
            <person name="Tritt A."/>
            <person name="Yoshinaga Y."/>
            <person name="Zwiers L.-H."/>
            <person name="Turgeon B."/>
            <person name="Goodwin S."/>
            <person name="Spatafora J."/>
            <person name="Crous P."/>
            <person name="Grigoriev I."/>
        </authorList>
    </citation>
    <scope>NUCLEOTIDE SEQUENCE</scope>
    <source>
        <strain evidence="5">CBS 262.69</strain>
    </source>
</reference>
<dbReference type="GO" id="GO:0016651">
    <property type="term" value="F:oxidoreductase activity, acting on NAD(P)H"/>
    <property type="evidence" value="ECO:0007669"/>
    <property type="project" value="InterPro"/>
</dbReference>
<dbReference type="AlphaFoldDB" id="A0A6G1HWZ8"/>
<dbReference type="InterPro" id="IPR047122">
    <property type="entry name" value="Trans-enoyl_RdTase-like"/>
</dbReference>
<protein>
    <submittedName>
        <fullName evidence="5">GroES-like protein</fullName>
    </submittedName>
</protein>
<dbReference type="InterPro" id="IPR036291">
    <property type="entry name" value="NAD(P)-bd_dom_sf"/>
</dbReference>
<accession>A0A6G1HWZ8</accession>
<keyword evidence="3" id="KW-0560">Oxidoreductase</keyword>
<name>A0A6G1HWZ8_9PEZI</name>
<dbReference type="SMART" id="SM00829">
    <property type="entry name" value="PKS_ER"/>
    <property type="match status" value="1"/>
</dbReference>
<sequence>MSTMSTYPPRPQLDRKSAKNLRIQIRKVISLFRTKSQRRLSSPKVWLGDEKLPTVVEITCSTPDIPTSQTALVVARKGEYELRSNHDMPKLESDDEVIIRTHAVGLNPIDWKSVSYNFCLPSFPHITGREMAGVVERVGTNVTHLQPGDPVWTSTYYRDPRAGCFQEYVTVPQHTVHPIPRGLSFEEASCLGVGALTAAMTLWKWLDVPVSDAAASEVRGEGEGEWIFIWGGSTVTGQFATQIAKLGGLRVITVCSGRTAELSRALGADHVVVRDGRAEADILAEVERVTAGGVTRMLDLVGPKTAAACVRLCMSESQKGRRVVFAPLAMIGKEEVLEWVEVVTVEMKRFVLNVECGEYGRRLNDLFEASELKLPELEVLRGGLSVVEQGLEMLKLGNMGGKKLVVAM</sequence>